<dbReference type="Ensembl" id="ENSAOCT00000036145.1">
    <property type="protein sequence ID" value="ENSAOCP00000037414.1"/>
    <property type="gene ID" value="ENSAOCG00000025978.1"/>
</dbReference>
<evidence type="ECO:0000313" key="8">
    <source>
        <dbReference type="Proteomes" id="UP001501940"/>
    </source>
</evidence>
<keyword evidence="4" id="KW-0472">Membrane</keyword>
<dbReference type="GO" id="GO:0006955">
    <property type="term" value="P:immune response"/>
    <property type="evidence" value="ECO:0007669"/>
    <property type="project" value="TreeGrafter"/>
</dbReference>
<dbReference type="PROSITE" id="PS50835">
    <property type="entry name" value="IG_LIKE"/>
    <property type="match status" value="1"/>
</dbReference>
<dbReference type="GO" id="GO:0007166">
    <property type="term" value="P:cell surface receptor signaling pathway"/>
    <property type="evidence" value="ECO:0007669"/>
    <property type="project" value="TreeGrafter"/>
</dbReference>
<dbReference type="GO" id="GO:0009897">
    <property type="term" value="C:external side of plasma membrane"/>
    <property type="evidence" value="ECO:0007669"/>
    <property type="project" value="TreeGrafter"/>
</dbReference>
<proteinExistence type="predicted"/>
<evidence type="ECO:0000256" key="3">
    <source>
        <dbReference type="SAM" id="MobiDB-lite"/>
    </source>
</evidence>
<keyword evidence="4" id="KW-1133">Transmembrane helix</keyword>
<keyword evidence="8" id="KW-1185">Reference proteome</keyword>
<reference evidence="7 8" key="1">
    <citation type="submission" date="2022-01" db="EMBL/GenBank/DDBJ databases">
        <title>A chromosome-scale genome assembly of the false clownfish, Amphiprion ocellaris.</title>
        <authorList>
            <person name="Ryu T."/>
        </authorList>
    </citation>
    <scope>NUCLEOTIDE SEQUENCE [LARGE SCALE GENOMIC DNA]</scope>
</reference>
<keyword evidence="2" id="KW-1015">Disulfide bond</keyword>
<dbReference type="GO" id="GO:0004888">
    <property type="term" value="F:transmembrane signaling receptor activity"/>
    <property type="evidence" value="ECO:0007669"/>
    <property type="project" value="TreeGrafter"/>
</dbReference>
<feature type="chain" id="PRO_5043747780" description="Ig-like domain-containing protein" evidence="5">
    <location>
        <begin position="27"/>
        <end position="369"/>
    </location>
</feature>
<name>A0AAQ5XA84_AMPOC</name>
<feature type="domain" description="Ig-like" evidence="6">
    <location>
        <begin position="125"/>
        <end position="190"/>
    </location>
</feature>
<dbReference type="GeneTree" id="ENSGT00990000204886"/>
<dbReference type="InterPro" id="IPR013783">
    <property type="entry name" value="Ig-like_fold"/>
</dbReference>
<protein>
    <recommendedName>
        <fullName evidence="6">Ig-like domain-containing protein</fullName>
    </recommendedName>
</protein>
<keyword evidence="4" id="KW-0812">Transmembrane</keyword>
<dbReference type="Pfam" id="PF13895">
    <property type="entry name" value="Ig_2"/>
    <property type="match status" value="1"/>
</dbReference>
<dbReference type="InterPro" id="IPR007110">
    <property type="entry name" value="Ig-like_dom"/>
</dbReference>
<reference evidence="7" key="2">
    <citation type="submission" date="2025-08" db="UniProtKB">
        <authorList>
            <consortium name="Ensembl"/>
        </authorList>
    </citation>
    <scope>IDENTIFICATION</scope>
</reference>
<keyword evidence="1 5" id="KW-0732">Signal</keyword>
<dbReference type="InterPro" id="IPR050488">
    <property type="entry name" value="Ig_Fc_receptor"/>
</dbReference>
<feature type="region of interest" description="Disordered" evidence="3">
    <location>
        <begin position="286"/>
        <end position="369"/>
    </location>
</feature>
<reference evidence="7" key="3">
    <citation type="submission" date="2025-09" db="UniProtKB">
        <authorList>
            <consortium name="Ensembl"/>
        </authorList>
    </citation>
    <scope>IDENTIFICATION</scope>
</reference>
<dbReference type="Proteomes" id="UP001501940">
    <property type="component" value="Chromosome 23"/>
</dbReference>
<accession>A0AAQ5XA84</accession>
<evidence type="ECO:0000313" key="7">
    <source>
        <dbReference type="Ensembl" id="ENSAOCP00000037414.1"/>
    </source>
</evidence>
<feature type="transmembrane region" description="Helical" evidence="4">
    <location>
        <begin position="218"/>
        <end position="238"/>
    </location>
</feature>
<evidence type="ECO:0000259" key="6">
    <source>
        <dbReference type="PROSITE" id="PS50835"/>
    </source>
</evidence>
<evidence type="ECO:0000256" key="1">
    <source>
        <dbReference type="ARBA" id="ARBA00022729"/>
    </source>
</evidence>
<evidence type="ECO:0000256" key="2">
    <source>
        <dbReference type="ARBA" id="ARBA00023157"/>
    </source>
</evidence>
<evidence type="ECO:0000256" key="5">
    <source>
        <dbReference type="SAM" id="SignalP"/>
    </source>
</evidence>
<dbReference type="AlphaFoldDB" id="A0AAQ5XA84"/>
<dbReference type="SUPFAM" id="SSF48726">
    <property type="entry name" value="Immunoglobulin"/>
    <property type="match status" value="1"/>
</dbReference>
<feature type="region of interest" description="Disordered" evidence="3">
    <location>
        <begin position="245"/>
        <end position="265"/>
    </location>
</feature>
<dbReference type="PANTHER" id="PTHR11481">
    <property type="entry name" value="IMMUNOGLOBULIN FC RECEPTOR"/>
    <property type="match status" value="1"/>
</dbReference>
<sequence length="369" mass="40070">MEATTLCFRLLMLEFLLEIHIHKSDAVLLRVDPNRLQHFDYESLSFHCEGTEGSIKLKGTSNAEEFHPVCKIMKTSSSCTISKIYSTDSGEFWCESGAGERSNRVSITITAGSVILDSPAFPVFQGDNVTLRCQSRKTSTKQTADFYKDGVLIEGSRSEQMALHNVSKSDEGFYKCSIDGVGTSPESFLAVGVAANSVSIIFPTPHEETPSDEPESPLGLVLMLVPLMVLLPVAFIYCRKRRASSETPTAASNSDEAALGVSGGEAGDDVDGLTYAVVFTKKRRDKDAADAGDNLSRESNHSRKPATEDADDSSVQAVYSTLKETRRPESGLSGSTSALNPTAAESRIYKSKKSSILPSRRQQRSETPD</sequence>
<feature type="signal peptide" evidence="5">
    <location>
        <begin position="1"/>
        <end position="26"/>
    </location>
</feature>
<feature type="compositionally biased region" description="Polar residues" evidence="3">
    <location>
        <begin position="245"/>
        <end position="255"/>
    </location>
</feature>
<feature type="compositionally biased region" description="Basic and acidic residues" evidence="3">
    <location>
        <begin position="286"/>
        <end position="307"/>
    </location>
</feature>
<evidence type="ECO:0000256" key="4">
    <source>
        <dbReference type="SAM" id="Phobius"/>
    </source>
</evidence>
<dbReference type="Gene3D" id="2.60.40.10">
    <property type="entry name" value="Immunoglobulins"/>
    <property type="match status" value="2"/>
</dbReference>
<dbReference type="PANTHER" id="PTHR11481:SF64">
    <property type="entry name" value="FC RECEPTOR-LIKE PROTEIN 4"/>
    <property type="match status" value="1"/>
</dbReference>
<organism evidence="7 8">
    <name type="scientific">Amphiprion ocellaris</name>
    <name type="common">Clown anemonefish</name>
    <dbReference type="NCBI Taxonomy" id="80972"/>
    <lineage>
        <taxon>Eukaryota</taxon>
        <taxon>Metazoa</taxon>
        <taxon>Chordata</taxon>
        <taxon>Craniata</taxon>
        <taxon>Vertebrata</taxon>
        <taxon>Euteleostomi</taxon>
        <taxon>Actinopterygii</taxon>
        <taxon>Neopterygii</taxon>
        <taxon>Teleostei</taxon>
        <taxon>Neoteleostei</taxon>
        <taxon>Acanthomorphata</taxon>
        <taxon>Ovalentaria</taxon>
        <taxon>Pomacentridae</taxon>
        <taxon>Amphiprion</taxon>
    </lineage>
</organism>
<dbReference type="InterPro" id="IPR036179">
    <property type="entry name" value="Ig-like_dom_sf"/>
</dbReference>